<dbReference type="Proteomes" id="UP001365846">
    <property type="component" value="Unassembled WGS sequence"/>
</dbReference>
<keyword evidence="11" id="KW-1185">Reference proteome</keyword>
<comment type="caution">
    <text evidence="10">The sequence shown here is derived from an EMBL/GenBank/DDBJ whole genome shotgun (WGS) entry which is preliminary data.</text>
</comment>
<dbReference type="EC" id="2.7.11.1" evidence="2"/>
<dbReference type="PANTHER" id="PTHR43671:SF13">
    <property type="entry name" value="SERINE_THREONINE-PROTEIN KINASE NEK2"/>
    <property type="match status" value="1"/>
</dbReference>
<dbReference type="SUPFAM" id="SSF56112">
    <property type="entry name" value="Protein kinase-like (PK-like)"/>
    <property type="match status" value="1"/>
</dbReference>
<dbReference type="RefSeq" id="WP_340355201.1">
    <property type="nucleotide sequence ID" value="NZ_JBBKZU010000001.1"/>
</dbReference>
<protein>
    <recommendedName>
        <fullName evidence="2">non-specific serine/threonine protein kinase</fullName>
        <ecNumber evidence="2">2.7.11.1</ecNumber>
    </recommendedName>
</protein>
<dbReference type="CDD" id="cd14014">
    <property type="entry name" value="STKc_PknB_like"/>
    <property type="match status" value="1"/>
</dbReference>
<proteinExistence type="inferred from homology"/>
<gene>
    <name evidence="10" type="ORF">WKW77_02325</name>
</gene>
<evidence type="ECO:0000256" key="2">
    <source>
        <dbReference type="ARBA" id="ARBA00012513"/>
    </source>
</evidence>
<organism evidence="10 11">
    <name type="scientific">Variovorax ureilyticus</name>
    <dbReference type="NCBI Taxonomy" id="1836198"/>
    <lineage>
        <taxon>Bacteria</taxon>
        <taxon>Pseudomonadati</taxon>
        <taxon>Pseudomonadota</taxon>
        <taxon>Betaproteobacteria</taxon>
        <taxon>Burkholderiales</taxon>
        <taxon>Comamonadaceae</taxon>
        <taxon>Variovorax</taxon>
    </lineage>
</organism>
<evidence type="ECO:0000256" key="4">
    <source>
        <dbReference type="ARBA" id="ARBA00022741"/>
    </source>
</evidence>
<keyword evidence="3" id="KW-0808">Transferase</keyword>
<feature type="compositionally biased region" description="Basic and acidic residues" evidence="8">
    <location>
        <begin position="602"/>
        <end position="614"/>
    </location>
</feature>
<feature type="compositionally biased region" description="Low complexity" evidence="8">
    <location>
        <begin position="458"/>
        <end position="478"/>
    </location>
</feature>
<dbReference type="InterPro" id="IPR000719">
    <property type="entry name" value="Prot_kinase_dom"/>
</dbReference>
<reference evidence="10 11" key="1">
    <citation type="submission" date="2024-03" db="EMBL/GenBank/DDBJ databases">
        <title>Novel species of the genus Variovorax.</title>
        <authorList>
            <person name="Liu Q."/>
            <person name="Xin Y.-H."/>
        </authorList>
    </citation>
    <scope>NUCLEOTIDE SEQUENCE [LARGE SCALE GENOMIC DNA]</scope>
    <source>
        <strain evidence="10 11">KACC 18899</strain>
    </source>
</reference>
<evidence type="ECO:0000313" key="10">
    <source>
        <dbReference type="EMBL" id="MEJ8809886.1"/>
    </source>
</evidence>
<name>A0ABU8V8C6_9BURK</name>
<feature type="region of interest" description="Disordered" evidence="8">
    <location>
        <begin position="550"/>
        <end position="622"/>
    </location>
</feature>
<evidence type="ECO:0000256" key="5">
    <source>
        <dbReference type="ARBA" id="ARBA00022777"/>
    </source>
</evidence>
<dbReference type="EMBL" id="JBBKZU010000001">
    <property type="protein sequence ID" value="MEJ8809886.1"/>
    <property type="molecule type" value="Genomic_DNA"/>
</dbReference>
<dbReference type="PROSITE" id="PS50011">
    <property type="entry name" value="PROTEIN_KINASE_DOM"/>
    <property type="match status" value="1"/>
</dbReference>
<comment type="similarity">
    <text evidence="1">Belongs to the protein kinase superfamily. NEK Ser/Thr protein kinase family. NIMA subfamily.</text>
</comment>
<dbReference type="PROSITE" id="PS00109">
    <property type="entry name" value="PROTEIN_KINASE_TYR"/>
    <property type="match status" value="1"/>
</dbReference>
<dbReference type="InterPro" id="IPR011009">
    <property type="entry name" value="Kinase-like_dom_sf"/>
</dbReference>
<evidence type="ECO:0000256" key="1">
    <source>
        <dbReference type="ARBA" id="ARBA00010886"/>
    </source>
</evidence>
<dbReference type="PROSITE" id="PS00107">
    <property type="entry name" value="PROTEIN_KINASE_ATP"/>
    <property type="match status" value="1"/>
</dbReference>
<keyword evidence="4 7" id="KW-0547">Nucleotide-binding</keyword>
<dbReference type="Gene3D" id="1.10.510.10">
    <property type="entry name" value="Transferase(Phosphotransferase) domain 1"/>
    <property type="match status" value="1"/>
</dbReference>
<feature type="binding site" evidence="7">
    <location>
        <position position="78"/>
    </location>
    <ligand>
        <name>ATP</name>
        <dbReference type="ChEBI" id="CHEBI:30616"/>
    </ligand>
</feature>
<dbReference type="GO" id="GO:0016301">
    <property type="term" value="F:kinase activity"/>
    <property type="evidence" value="ECO:0007669"/>
    <property type="project" value="UniProtKB-KW"/>
</dbReference>
<keyword evidence="5 10" id="KW-0418">Kinase</keyword>
<sequence length="672" mass="71726">MTSVSAIESNSVLGRLPGQDDADAASLEWSDSERATAHTLPEGMRLLDYEIVGPIGEGGFGIVYLAWDHSLEQHVAIKEYLPAVLATRASVSSAVVVKSQRHRDSFRVGMRSFLNEARLLARFDHPSLVRVLHFWEDNGTAYMAMPYYEGPTLQHALAALGRPPTEEELCNWLRPLLDALGTMHAASCFHRDIAPDNILLTDAGPVLLDFGAARRVIDGMGSSPTVVFKPGYAPIEQYGEVASMRQGAWTDLYALAGVVYAAVTGHAPMPAIERLMEDRLQPLSDIAEGQYSESFLAAIDAALSLHPRNRPQSAAEFWTLLSCGEKLQDLELVRAVHRNDALLTPESSGPKVVTDRPSFAEPDPIVERELADAMRVPPTMPPAAVEHVHTASDEIDDREEPVVIRSRRRAPVSNWPPLVGAPAAARQDTRTSWGKPAVLAALAVLACAVTFVYYRSSSVSPTTGPSPAGTAPSAPAKPRAVTMRVAPAPQEQPEPAKSPETPRQAVAPVQAPKPLPAMAVQPAPRTDPAAPKAIEALAPIPAAEPPRTVELHKEKVSEPSSAPAKAALAPASIDESAKGPERIPAVPSPGAAAPAPRAASHARTEPRRIARREQPVAAPESEIRTVVVPIVRPAGPAPERVPAGTNCTDILQRASLGSLSPSEAAQLRKGCE</sequence>
<evidence type="ECO:0000256" key="3">
    <source>
        <dbReference type="ARBA" id="ARBA00022679"/>
    </source>
</evidence>
<evidence type="ECO:0000256" key="7">
    <source>
        <dbReference type="PROSITE-ProRule" id="PRU10141"/>
    </source>
</evidence>
<dbReference type="PANTHER" id="PTHR43671">
    <property type="entry name" value="SERINE/THREONINE-PROTEIN KINASE NEK"/>
    <property type="match status" value="1"/>
</dbReference>
<evidence type="ECO:0000256" key="6">
    <source>
        <dbReference type="ARBA" id="ARBA00022840"/>
    </source>
</evidence>
<dbReference type="InterPro" id="IPR008266">
    <property type="entry name" value="Tyr_kinase_AS"/>
</dbReference>
<keyword evidence="6 7" id="KW-0067">ATP-binding</keyword>
<dbReference type="InterPro" id="IPR020635">
    <property type="entry name" value="Tyr_kinase_cat_dom"/>
</dbReference>
<dbReference type="SMART" id="SM00219">
    <property type="entry name" value="TyrKc"/>
    <property type="match status" value="1"/>
</dbReference>
<dbReference type="InterPro" id="IPR017441">
    <property type="entry name" value="Protein_kinase_ATP_BS"/>
</dbReference>
<feature type="region of interest" description="Disordered" evidence="8">
    <location>
        <begin position="458"/>
        <end position="505"/>
    </location>
</feature>
<evidence type="ECO:0000259" key="9">
    <source>
        <dbReference type="PROSITE" id="PS50011"/>
    </source>
</evidence>
<feature type="domain" description="Protein kinase" evidence="9">
    <location>
        <begin position="49"/>
        <end position="321"/>
    </location>
</feature>
<dbReference type="Pfam" id="PF00069">
    <property type="entry name" value="Pkinase"/>
    <property type="match status" value="1"/>
</dbReference>
<accession>A0ABU8V8C6</accession>
<feature type="compositionally biased region" description="Low complexity" evidence="8">
    <location>
        <begin position="584"/>
        <end position="601"/>
    </location>
</feature>
<dbReference type="InterPro" id="IPR050660">
    <property type="entry name" value="NEK_Ser/Thr_kinase"/>
</dbReference>
<evidence type="ECO:0000313" key="11">
    <source>
        <dbReference type="Proteomes" id="UP001365846"/>
    </source>
</evidence>
<feature type="compositionally biased region" description="Low complexity" evidence="8">
    <location>
        <begin position="559"/>
        <end position="572"/>
    </location>
</feature>
<feature type="compositionally biased region" description="Low complexity" evidence="8">
    <location>
        <begin position="486"/>
        <end position="495"/>
    </location>
</feature>
<evidence type="ECO:0000256" key="8">
    <source>
        <dbReference type="SAM" id="MobiDB-lite"/>
    </source>
</evidence>